<accession>A0A0C2CN37</accession>
<evidence type="ECO:0000313" key="2">
    <source>
        <dbReference type="EMBL" id="KIG12646.1"/>
    </source>
</evidence>
<organism evidence="2 3">
    <name type="scientific">Enhygromyxa salina</name>
    <dbReference type="NCBI Taxonomy" id="215803"/>
    <lineage>
        <taxon>Bacteria</taxon>
        <taxon>Pseudomonadati</taxon>
        <taxon>Myxococcota</taxon>
        <taxon>Polyangia</taxon>
        <taxon>Nannocystales</taxon>
        <taxon>Nannocystaceae</taxon>
        <taxon>Enhygromyxa</taxon>
    </lineage>
</organism>
<dbReference type="InterPro" id="IPR036249">
    <property type="entry name" value="Thioredoxin-like_sf"/>
</dbReference>
<feature type="region of interest" description="Disordered" evidence="1">
    <location>
        <begin position="1"/>
        <end position="65"/>
    </location>
</feature>
<dbReference type="EMBL" id="JMCC02000122">
    <property type="protein sequence ID" value="KIG12646.1"/>
    <property type="molecule type" value="Genomic_DNA"/>
</dbReference>
<gene>
    <name evidence="2" type="ORF">DB30_01134</name>
</gene>
<protein>
    <recommendedName>
        <fullName evidence="4">Thioredoxin domain-containing protein</fullName>
    </recommendedName>
</protein>
<dbReference type="Proteomes" id="UP000031599">
    <property type="component" value="Unassembled WGS sequence"/>
</dbReference>
<evidence type="ECO:0008006" key="4">
    <source>
        <dbReference type="Google" id="ProtNLM"/>
    </source>
</evidence>
<sequence length="272" mass="30696">MNEGDTTDSGDGDGDDTTEEETGEPEPLDNDEDGLTNEEEAELGTDPDKKDSDGDNYWDPWELAEGTDPLDYDSRIYTGFWPYNPNKDEMLQGTWETTGKQVGKPFPRQSFLDQHGDYVDIYDFANFSVNEAMTPAFFIFDLSAQWCGPCHNVANWIKGVDDANTSWIQELYPTVRDKVHSLRIWWVTFIVQDQAGGAPTLADAQSWFMVHKDNYIPVLVDETQQVQDRFLGSAFPHFFLLDPDLLIEYFPPPGGGTNENPYPAVGLVDTLL</sequence>
<proteinExistence type="predicted"/>
<evidence type="ECO:0000256" key="1">
    <source>
        <dbReference type="SAM" id="MobiDB-lite"/>
    </source>
</evidence>
<name>A0A0C2CN37_9BACT</name>
<dbReference type="SUPFAM" id="SSF52833">
    <property type="entry name" value="Thioredoxin-like"/>
    <property type="match status" value="1"/>
</dbReference>
<reference evidence="2 3" key="1">
    <citation type="submission" date="2014-12" db="EMBL/GenBank/DDBJ databases">
        <title>Genome assembly of Enhygromyxa salina DSM 15201.</title>
        <authorList>
            <person name="Sharma G."/>
            <person name="Subramanian S."/>
        </authorList>
    </citation>
    <scope>NUCLEOTIDE SEQUENCE [LARGE SCALE GENOMIC DNA]</scope>
    <source>
        <strain evidence="2 3">DSM 15201</strain>
    </source>
</reference>
<dbReference type="Gene3D" id="3.40.30.10">
    <property type="entry name" value="Glutaredoxin"/>
    <property type="match status" value="1"/>
</dbReference>
<feature type="compositionally biased region" description="Acidic residues" evidence="1">
    <location>
        <begin position="1"/>
        <end position="45"/>
    </location>
</feature>
<comment type="caution">
    <text evidence="2">The sequence shown here is derived from an EMBL/GenBank/DDBJ whole genome shotgun (WGS) entry which is preliminary data.</text>
</comment>
<evidence type="ECO:0000313" key="3">
    <source>
        <dbReference type="Proteomes" id="UP000031599"/>
    </source>
</evidence>
<dbReference type="AlphaFoldDB" id="A0A0C2CN37"/>